<accession>A0A562MG72</accession>
<dbReference type="OrthoDB" id="793244at2"/>
<evidence type="ECO:0000313" key="2">
    <source>
        <dbReference type="EMBL" id="TWI18899.1"/>
    </source>
</evidence>
<evidence type="ECO:0000313" key="3">
    <source>
        <dbReference type="Proteomes" id="UP000315908"/>
    </source>
</evidence>
<organism evidence="2 3">
    <name type="scientific">Sphingobacterium siyangense</name>
    <dbReference type="NCBI Taxonomy" id="459529"/>
    <lineage>
        <taxon>Bacteria</taxon>
        <taxon>Pseudomonadati</taxon>
        <taxon>Bacteroidota</taxon>
        <taxon>Sphingobacteriia</taxon>
        <taxon>Sphingobacteriales</taxon>
        <taxon>Sphingobacteriaceae</taxon>
        <taxon>Sphingobacterium</taxon>
    </lineage>
</organism>
<dbReference type="Gene3D" id="3.40.30.10">
    <property type="entry name" value="Glutaredoxin"/>
    <property type="match status" value="1"/>
</dbReference>
<proteinExistence type="predicted"/>
<name>A0A562MG72_9SPHI</name>
<evidence type="ECO:0008006" key="4">
    <source>
        <dbReference type="Google" id="ProtNLM"/>
    </source>
</evidence>
<comment type="caution">
    <text evidence="2">The sequence shown here is derived from an EMBL/GenBank/DDBJ whole genome shotgun (WGS) entry which is preliminary data.</text>
</comment>
<evidence type="ECO:0000256" key="1">
    <source>
        <dbReference type="SAM" id="SignalP"/>
    </source>
</evidence>
<gene>
    <name evidence="2" type="ORF">IQ31_03027</name>
</gene>
<keyword evidence="1" id="KW-0732">Signal</keyword>
<dbReference type="RefSeq" id="WP_145328472.1">
    <property type="nucleotide sequence ID" value="NZ_VLKR01000015.1"/>
</dbReference>
<feature type="chain" id="PRO_5022203640" description="Thioredoxin domain-containing protein" evidence="1">
    <location>
        <begin position="24"/>
        <end position="400"/>
    </location>
</feature>
<dbReference type="SUPFAM" id="SSF52833">
    <property type="entry name" value="Thioredoxin-like"/>
    <property type="match status" value="1"/>
</dbReference>
<dbReference type="Proteomes" id="UP000315908">
    <property type="component" value="Unassembled WGS sequence"/>
</dbReference>
<protein>
    <recommendedName>
        <fullName evidence="4">Thioredoxin domain-containing protein</fullName>
    </recommendedName>
</protein>
<sequence>MKMKINLLSLIILCFLNTVCLYAQDQDNNALQIGDKFEVQHKVKTITGEINFTSLKPDLVILDFFMTNCTACIEAFPKNNRLQVEFGKTIKILPISPESRAVVSNFFKKNAYTKTNKLDVVVEDNTFKNLFPHKGYPHVVWIYKGKVIAITAGDMVTKKSIQEILAGKTTKQWPIKNDFEELQFFDGNADLTSTLSAYKNGLPSTYQRDTIGEKIRYKMTNVSLLPALYYAYSSVRKLPLMKKERVKLIGLDEADFLDYQAESKSQWLKDHGFCYESLWPLSWTEEQRINALVADMTNRMRLNVSFALESSEIWLVTKRSANNSNKPSDGMSIKMACTLLEINNLDFPPIILDVKDTSEKVKLGAVTDYVSFKNSMQAIGFTVSQEDRTIEKIVVKNLAK</sequence>
<dbReference type="AlphaFoldDB" id="A0A562MG72"/>
<dbReference type="InterPro" id="IPR036249">
    <property type="entry name" value="Thioredoxin-like_sf"/>
</dbReference>
<feature type="signal peptide" evidence="1">
    <location>
        <begin position="1"/>
        <end position="23"/>
    </location>
</feature>
<reference evidence="2 3" key="1">
    <citation type="journal article" date="2015" name="Stand. Genomic Sci.">
        <title>Genomic Encyclopedia of Bacterial and Archaeal Type Strains, Phase III: the genomes of soil and plant-associated and newly described type strains.</title>
        <authorList>
            <person name="Whitman W.B."/>
            <person name="Woyke T."/>
            <person name="Klenk H.P."/>
            <person name="Zhou Y."/>
            <person name="Lilburn T.G."/>
            <person name="Beck B.J."/>
            <person name="De Vos P."/>
            <person name="Vandamme P."/>
            <person name="Eisen J.A."/>
            <person name="Garrity G."/>
            <person name="Hugenholtz P."/>
            <person name="Kyrpides N.C."/>
        </authorList>
    </citation>
    <scope>NUCLEOTIDE SEQUENCE [LARGE SCALE GENOMIC DNA]</scope>
    <source>
        <strain evidence="2 3">CGMCC 1.6855</strain>
    </source>
</reference>
<dbReference type="EMBL" id="VLKR01000015">
    <property type="protein sequence ID" value="TWI18899.1"/>
    <property type="molecule type" value="Genomic_DNA"/>
</dbReference>